<dbReference type="EMBL" id="CAJVPT010067062">
    <property type="protein sequence ID" value="CAG8774380.1"/>
    <property type="molecule type" value="Genomic_DNA"/>
</dbReference>
<sequence>MSAAHASIPVSLASISAIILTLGNARPNASGKITRALEVYQGGVRVKSLPLQRNKCTFAAPYASFPGIKYAGRTGVSTIEPFGLPSSLFPLTQSGQSPVDIIDKPLIFRQYRGF</sequence>
<protein>
    <submittedName>
        <fullName evidence="1">2110_t:CDS:1</fullName>
    </submittedName>
</protein>
<accession>A0ACA9R2Y6</accession>
<name>A0ACA9R2Y6_9GLOM</name>
<comment type="caution">
    <text evidence="1">The sequence shown here is derived from an EMBL/GenBank/DDBJ whole genome shotgun (WGS) entry which is preliminary data.</text>
</comment>
<organism evidence="1 2">
    <name type="scientific">Acaulospora colombiana</name>
    <dbReference type="NCBI Taxonomy" id="27376"/>
    <lineage>
        <taxon>Eukaryota</taxon>
        <taxon>Fungi</taxon>
        <taxon>Fungi incertae sedis</taxon>
        <taxon>Mucoromycota</taxon>
        <taxon>Glomeromycotina</taxon>
        <taxon>Glomeromycetes</taxon>
        <taxon>Diversisporales</taxon>
        <taxon>Acaulosporaceae</taxon>
        <taxon>Acaulospora</taxon>
    </lineage>
</organism>
<proteinExistence type="predicted"/>
<reference evidence="1" key="1">
    <citation type="submission" date="2021-06" db="EMBL/GenBank/DDBJ databases">
        <authorList>
            <person name="Kallberg Y."/>
            <person name="Tangrot J."/>
            <person name="Rosling A."/>
        </authorList>
    </citation>
    <scope>NUCLEOTIDE SEQUENCE</scope>
    <source>
        <strain evidence="1">CL356</strain>
    </source>
</reference>
<dbReference type="Proteomes" id="UP000789525">
    <property type="component" value="Unassembled WGS sequence"/>
</dbReference>
<gene>
    <name evidence="1" type="ORF">ACOLOM_LOCUS14005</name>
</gene>
<keyword evidence="2" id="KW-1185">Reference proteome</keyword>
<feature type="non-terminal residue" evidence="1">
    <location>
        <position position="114"/>
    </location>
</feature>
<evidence type="ECO:0000313" key="2">
    <source>
        <dbReference type="Proteomes" id="UP000789525"/>
    </source>
</evidence>
<evidence type="ECO:0000313" key="1">
    <source>
        <dbReference type="EMBL" id="CAG8774380.1"/>
    </source>
</evidence>